<evidence type="ECO:0000256" key="5">
    <source>
        <dbReference type="ARBA" id="ARBA00023043"/>
    </source>
</evidence>
<feature type="transmembrane region" description="Helical" evidence="9">
    <location>
        <begin position="501"/>
        <end position="525"/>
    </location>
</feature>
<keyword evidence="4 9" id="KW-1133">Transmembrane helix</keyword>
<keyword evidence="6 9" id="KW-0472">Membrane</keyword>
<evidence type="ECO:0000313" key="12">
    <source>
        <dbReference type="RefSeq" id="XP_022760880.1"/>
    </source>
</evidence>
<name>A0A6P6A7W1_DURZI</name>
<evidence type="ECO:0000256" key="8">
    <source>
        <dbReference type="SAM" id="MobiDB-lite"/>
    </source>
</evidence>
<dbReference type="PANTHER" id="PTHR24186">
    <property type="entry name" value="PROTEIN PHOSPHATASE 1 REGULATORY SUBUNIT"/>
    <property type="match status" value="1"/>
</dbReference>
<dbReference type="PROSITE" id="PS50088">
    <property type="entry name" value="ANK_REPEAT"/>
    <property type="match status" value="2"/>
</dbReference>
<dbReference type="InterPro" id="IPR002110">
    <property type="entry name" value="Ankyrin_rpt"/>
</dbReference>
<evidence type="ECO:0000256" key="4">
    <source>
        <dbReference type="ARBA" id="ARBA00022989"/>
    </source>
</evidence>
<evidence type="ECO:0000256" key="2">
    <source>
        <dbReference type="ARBA" id="ARBA00022692"/>
    </source>
</evidence>
<dbReference type="PANTHER" id="PTHR24186:SF36">
    <property type="entry name" value="SERINE_THREONINE-PROTEIN PHOSPHATASE 6 REGULATORY ANKYRIN REPEAT SUBUNIT A-LIKE"/>
    <property type="match status" value="1"/>
</dbReference>
<dbReference type="SMART" id="SM00248">
    <property type="entry name" value="ANK"/>
    <property type="match status" value="4"/>
</dbReference>
<keyword evidence="2 9" id="KW-0812">Transmembrane</keyword>
<dbReference type="InterPro" id="IPR026961">
    <property type="entry name" value="PGG_dom"/>
</dbReference>
<feature type="transmembrane region" description="Helical" evidence="9">
    <location>
        <begin position="461"/>
        <end position="489"/>
    </location>
</feature>
<evidence type="ECO:0000256" key="6">
    <source>
        <dbReference type="ARBA" id="ARBA00023136"/>
    </source>
</evidence>
<dbReference type="AlphaFoldDB" id="A0A6P6A7W1"/>
<evidence type="ECO:0000259" key="10">
    <source>
        <dbReference type="Pfam" id="PF13962"/>
    </source>
</evidence>
<dbReference type="SUPFAM" id="SSF48403">
    <property type="entry name" value="Ankyrin repeat"/>
    <property type="match status" value="1"/>
</dbReference>
<evidence type="ECO:0000313" key="11">
    <source>
        <dbReference type="Proteomes" id="UP000515121"/>
    </source>
</evidence>
<keyword evidence="5 7" id="KW-0040">ANK repeat</keyword>
<evidence type="ECO:0000256" key="7">
    <source>
        <dbReference type="PROSITE-ProRule" id="PRU00023"/>
    </source>
</evidence>
<feature type="transmembrane region" description="Helical" evidence="9">
    <location>
        <begin position="531"/>
        <end position="548"/>
    </location>
</feature>
<dbReference type="InterPro" id="IPR036770">
    <property type="entry name" value="Ankyrin_rpt-contain_sf"/>
</dbReference>
<organism evidence="11 12">
    <name type="scientific">Durio zibethinus</name>
    <name type="common">Durian</name>
    <dbReference type="NCBI Taxonomy" id="66656"/>
    <lineage>
        <taxon>Eukaryota</taxon>
        <taxon>Viridiplantae</taxon>
        <taxon>Streptophyta</taxon>
        <taxon>Embryophyta</taxon>
        <taxon>Tracheophyta</taxon>
        <taxon>Spermatophyta</taxon>
        <taxon>Magnoliopsida</taxon>
        <taxon>eudicotyledons</taxon>
        <taxon>Gunneridae</taxon>
        <taxon>Pentapetalae</taxon>
        <taxon>rosids</taxon>
        <taxon>malvids</taxon>
        <taxon>Malvales</taxon>
        <taxon>Malvaceae</taxon>
        <taxon>Helicteroideae</taxon>
        <taxon>Durio</taxon>
    </lineage>
</organism>
<feature type="transmembrane region" description="Helical" evidence="9">
    <location>
        <begin position="420"/>
        <end position="441"/>
    </location>
</feature>
<sequence>MDPSSNDINSSESVEDSQPQPAENITYMDVALYEAAAGGKIENFNKYRGFELESLLTPNHNTVLHIYLATDVLSRVLGSDKKYSEFGPFTRIMLFPLTSIYKLILIPSHVKQVQIAKWRFTTSFIKQILDKCPSLLLQPNAKGQTPLHIAARYGHFAIVKFLINRAKAPHGDLERPGMEFEAVRQMLRKTDLESNTALHEAVQYGHLEVVQALLEFEDPDYSYSVNRNEESPLYIAARRGVGATRIILKKKRNLTRETDENGQTPLHYAAHLDDNPSYGSEARPWTNSKKDYFSCPDCCEKVDKRGWNLLHFVAVRHSPLELKLFLEGELGTAYPSIKNLRDEKDARGITPPQVYLASLPGFDRRVRLPFSKNKPSRKQREQIVKLLEDITNEEVAEAPVRRIPIQNEWESLEKAREAHLVVAALIATVTFAAAITVPGGYKSEKGPDQGTPFLIHNTAFQAFVITDALAFIFSLFAIAIHFGMWFPFIPYQYRRTLSFRVATTCLGYALLALVIAFCTGTYAVLQPSPRLAIASCCIGVSIYFLLWVKKLVA</sequence>
<dbReference type="PROSITE" id="PS50297">
    <property type="entry name" value="ANK_REP_REGION"/>
    <property type="match status" value="2"/>
</dbReference>
<comment type="subcellular location">
    <subcellularLocation>
        <location evidence="1">Membrane</location>
        <topology evidence="1">Multi-pass membrane protein</topology>
    </subcellularLocation>
</comment>
<feature type="repeat" description="ANK" evidence="7">
    <location>
        <begin position="193"/>
        <end position="215"/>
    </location>
</feature>
<protein>
    <submittedName>
        <fullName evidence="12">Protein ACCELERATED CELL DEATH 6-like</fullName>
    </submittedName>
</protein>
<dbReference type="GeneID" id="111307113"/>
<evidence type="ECO:0000256" key="1">
    <source>
        <dbReference type="ARBA" id="ARBA00004141"/>
    </source>
</evidence>
<feature type="region of interest" description="Disordered" evidence="8">
    <location>
        <begin position="1"/>
        <end position="20"/>
    </location>
</feature>
<dbReference type="KEGG" id="dzi:111307113"/>
<feature type="repeat" description="ANK" evidence="7">
    <location>
        <begin position="142"/>
        <end position="165"/>
    </location>
</feature>
<dbReference type="RefSeq" id="XP_022760880.1">
    <property type="nucleotide sequence ID" value="XM_022905145.1"/>
</dbReference>
<evidence type="ECO:0000256" key="3">
    <source>
        <dbReference type="ARBA" id="ARBA00022737"/>
    </source>
</evidence>
<dbReference type="Pfam" id="PF12796">
    <property type="entry name" value="Ank_2"/>
    <property type="match status" value="1"/>
</dbReference>
<reference evidence="12" key="1">
    <citation type="submission" date="2025-08" db="UniProtKB">
        <authorList>
            <consortium name="RefSeq"/>
        </authorList>
    </citation>
    <scope>IDENTIFICATION</scope>
    <source>
        <tissue evidence="12">Fruit stalk</tissue>
    </source>
</reference>
<evidence type="ECO:0000256" key="9">
    <source>
        <dbReference type="SAM" id="Phobius"/>
    </source>
</evidence>
<dbReference type="OrthoDB" id="944730at2759"/>
<keyword evidence="3" id="KW-0677">Repeat</keyword>
<feature type="domain" description="PGG" evidence="10">
    <location>
        <begin position="411"/>
        <end position="524"/>
    </location>
</feature>
<proteinExistence type="predicted"/>
<dbReference type="Pfam" id="PF13962">
    <property type="entry name" value="PGG"/>
    <property type="match status" value="1"/>
</dbReference>
<dbReference type="Proteomes" id="UP000515121">
    <property type="component" value="Unplaced"/>
</dbReference>
<accession>A0A6P6A7W1</accession>
<gene>
    <name evidence="12" type="primary">LOC111307113</name>
</gene>
<dbReference type="Gene3D" id="1.25.40.20">
    <property type="entry name" value="Ankyrin repeat-containing domain"/>
    <property type="match status" value="2"/>
</dbReference>
<keyword evidence="11" id="KW-1185">Reference proteome</keyword>
<dbReference type="GO" id="GO:0005886">
    <property type="term" value="C:plasma membrane"/>
    <property type="evidence" value="ECO:0007669"/>
    <property type="project" value="TreeGrafter"/>
</dbReference>